<organism evidence="1 2">
    <name type="scientific">Actinocrinis puniceicyclus</name>
    <dbReference type="NCBI Taxonomy" id="977794"/>
    <lineage>
        <taxon>Bacteria</taxon>
        <taxon>Bacillati</taxon>
        <taxon>Actinomycetota</taxon>
        <taxon>Actinomycetes</taxon>
        <taxon>Catenulisporales</taxon>
        <taxon>Actinospicaceae</taxon>
        <taxon>Actinocrinis</taxon>
    </lineage>
</organism>
<keyword evidence="2" id="KW-1185">Reference proteome</keyword>
<dbReference type="EMBL" id="JAGSXH010000025">
    <property type="protein sequence ID" value="MBS2963387.1"/>
    <property type="molecule type" value="Genomic_DNA"/>
</dbReference>
<dbReference type="Proteomes" id="UP000677913">
    <property type="component" value="Unassembled WGS sequence"/>
</dbReference>
<sequence length="105" mass="11379">MRPITYLQGAVVLADVGSGAQALALPQDELTALVRIAAILARNFGSRLPGEYRAVLRDADGSHRVITEDDPRIAQARDLLRAIAQDRDYTAPELEQVRQALSNAA</sequence>
<name>A0A8J7WNJ0_9ACTN</name>
<reference evidence="1" key="1">
    <citation type="submission" date="2021-04" db="EMBL/GenBank/DDBJ databases">
        <title>Genome based classification of Actinospica acidithermotolerans sp. nov., an actinobacterium isolated from an Indonesian hot spring.</title>
        <authorList>
            <person name="Kusuma A.B."/>
            <person name="Putra K.E."/>
            <person name="Nafisah S."/>
            <person name="Loh J."/>
            <person name="Nouioui I."/>
            <person name="Goodfellow M."/>
        </authorList>
    </citation>
    <scope>NUCLEOTIDE SEQUENCE</scope>
    <source>
        <strain evidence="1">DSM 45618</strain>
    </source>
</reference>
<evidence type="ECO:0000313" key="2">
    <source>
        <dbReference type="Proteomes" id="UP000677913"/>
    </source>
</evidence>
<proteinExistence type="predicted"/>
<gene>
    <name evidence="1" type="ORF">KGA66_10045</name>
</gene>
<protein>
    <submittedName>
        <fullName evidence="1">Uncharacterized protein</fullName>
    </submittedName>
</protein>
<comment type="caution">
    <text evidence="1">The sequence shown here is derived from an EMBL/GenBank/DDBJ whole genome shotgun (WGS) entry which is preliminary data.</text>
</comment>
<dbReference type="AlphaFoldDB" id="A0A8J7WNJ0"/>
<evidence type="ECO:0000313" key="1">
    <source>
        <dbReference type="EMBL" id="MBS2963387.1"/>
    </source>
</evidence>
<dbReference type="RefSeq" id="WP_211467040.1">
    <property type="nucleotide sequence ID" value="NZ_JAGSXH010000025.1"/>
</dbReference>
<accession>A0A8J7WNJ0</accession>